<evidence type="ECO:0000313" key="2">
    <source>
        <dbReference type="EMBL" id="QSB45539.1"/>
    </source>
</evidence>
<name>A0ABX7KE34_9SPHN</name>
<dbReference type="Proteomes" id="UP000663637">
    <property type="component" value="Chromosome"/>
</dbReference>
<accession>A0ABX7KE34</accession>
<keyword evidence="3" id="KW-1185">Reference proteome</keyword>
<sequence>MTTAERNWKIAAQISATTSKGLKSRKAARDILIAEGIYTRGGNLKAEFGGKGWRSKATAAPGDPKHPA</sequence>
<protein>
    <submittedName>
        <fullName evidence="2">Uncharacterized protein</fullName>
    </submittedName>
</protein>
<evidence type="ECO:0000313" key="3">
    <source>
        <dbReference type="Proteomes" id="UP000663637"/>
    </source>
</evidence>
<proteinExistence type="predicted"/>
<feature type="region of interest" description="Disordered" evidence="1">
    <location>
        <begin position="49"/>
        <end position="68"/>
    </location>
</feature>
<gene>
    <name evidence="2" type="ORF">IDJ81_05345</name>
</gene>
<dbReference type="RefSeq" id="WP_205444565.1">
    <property type="nucleotide sequence ID" value="NZ_CP061510.1"/>
</dbReference>
<dbReference type="EMBL" id="CP061510">
    <property type="protein sequence ID" value="QSB45539.1"/>
    <property type="molecule type" value="Genomic_DNA"/>
</dbReference>
<organism evidence="2 3">
    <name type="scientific">Tsuneonella flava</name>
    <dbReference type="NCBI Taxonomy" id="2055955"/>
    <lineage>
        <taxon>Bacteria</taxon>
        <taxon>Pseudomonadati</taxon>
        <taxon>Pseudomonadota</taxon>
        <taxon>Alphaproteobacteria</taxon>
        <taxon>Sphingomonadales</taxon>
        <taxon>Erythrobacteraceae</taxon>
        <taxon>Tsuneonella</taxon>
    </lineage>
</organism>
<evidence type="ECO:0000256" key="1">
    <source>
        <dbReference type="SAM" id="MobiDB-lite"/>
    </source>
</evidence>
<reference evidence="2 3" key="1">
    <citation type="submission" date="2020-09" db="EMBL/GenBank/DDBJ databases">
        <title>Complete genome sequence of altererythrobacter flavus SS-21NJ, isolated from Dongying oil sludge in Shandong province.</title>
        <authorList>
            <person name="Sun S."/>
            <person name="Zhang Z."/>
        </authorList>
    </citation>
    <scope>NUCLEOTIDE SEQUENCE [LARGE SCALE GENOMIC DNA]</scope>
    <source>
        <strain evidence="2 3">SS-21NJ</strain>
    </source>
</reference>